<keyword evidence="5 8" id="KW-0378">Hydrolase</keyword>
<organism evidence="8 9">
    <name type="scientific">Laetiporus sulphureus 93-53</name>
    <dbReference type="NCBI Taxonomy" id="1314785"/>
    <lineage>
        <taxon>Eukaryota</taxon>
        <taxon>Fungi</taxon>
        <taxon>Dikarya</taxon>
        <taxon>Basidiomycota</taxon>
        <taxon>Agaricomycotina</taxon>
        <taxon>Agaricomycetes</taxon>
        <taxon>Polyporales</taxon>
        <taxon>Laetiporus</taxon>
    </lineage>
</organism>
<feature type="chain" id="PRO_5007857629" description="carboxypeptidase C" evidence="7">
    <location>
        <begin position="20"/>
        <end position="509"/>
    </location>
</feature>
<proteinExistence type="inferred from homology"/>
<dbReference type="GO" id="GO:0004185">
    <property type="term" value="F:serine-type carboxypeptidase activity"/>
    <property type="evidence" value="ECO:0007669"/>
    <property type="project" value="UniProtKB-EC"/>
</dbReference>
<dbReference type="Gene3D" id="1.10.287.410">
    <property type="match status" value="1"/>
</dbReference>
<feature type="signal peptide" evidence="7">
    <location>
        <begin position="1"/>
        <end position="19"/>
    </location>
</feature>
<dbReference type="GeneID" id="63821137"/>
<evidence type="ECO:0000256" key="4">
    <source>
        <dbReference type="ARBA" id="ARBA00022670"/>
    </source>
</evidence>
<keyword evidence="3" id="KW-0121">Carboxypeptidase</keyword>
<gene>
    <name evidence="8" type="ORF">LAESUDRAFT_648447</name>
</gene>
<dbReference type="InterPro" id="IPR029058">
    <property type="entry name" value="AB_hydrolase_fold"/>
</dbReference>
<dbReference type="AlphaFoldDB" id="A0A165FAU5"/>
<dbReference type="Gene3D" id="3.40.50.1820">
    <property type="entry name" value="alpha/beta hydrolase"/>
    <property type="match status" value="1"/>
</dbReference>
<evidence type="ECO:0000256" key="3">
    <source>
        <dbReference type="ARBA" id="ARBA00022645"/>
    </source>
</evidence>
<accession>A0A165FAU5</accession>
<dbReference type="EMBL" id="KV427614">
    <property type="protein sequence ID" value="KZT08688.1"/>
    <property type="molecule type" value="Genomic_DNA"/>
</dbReference>
<name>A0A165FAU5_9APHY</name>
<reference evidence="8 9" key="1">
    <citation type="journal article" date="2016" name="Mol. Biol. Evol.">
        <title>Comparative Genomics of Early-Diverging Mushroom-Forming Fungi Provides Insights into the Origins of Lignocellulose Decay Capabilities.</title>
        <authorList>
            <person name="Nagy L.G."/>
            <person name="Riley R."/>
            <person name="Tritt A."/>
            <person name="Adam C."/>
            <person name="Daum C."/>
            <person name="Floudas D."/>
            <person name="Sun H."/>
            <person name="Yadav J.S."/>
            <person name="Pangilinan J."/>
            <person name="Larsson K.H."/>
            <person name="Matsuura K."/>
            <person name="Barry K."/>
            <person name="Labutti K."/>
            <person name="Kuo R."/>
            <person name="Ohm R.A."/>
            <person name="Bhattacharya S.S."/>
            <person name="Shirouzu T."/>
            <person name="Yoshinaga Y."/>
            <person name="Martin F.M."/>
            <person name="Grigoriev I.V."/>
            <person name="Hibbett D.S."/>
        </authorList>
    </citation>
    <scope>NUCLEOTIDE SEQUENCE [LARGE SCALE GENOMIC DNA]</scope>
    <source>
        <strain evidence="8 9">93-53</strain>
    </source>
</reference>
<dbReference type="PANTHER" id="PTHR11802:SF113">
    <property type="entry name" value="SERINE CARBOXYPEPTIDASE CTSA-4.1"/>
    <property type="match status" value="1"/>
</dbReference>
<dbReference type="OrthoDB" id="443318at2759"/>
<evidence type="ECO:0000313" key="8">
    <source>
        <dbReference type="EMBL" id="KZT08688.1"/>
    </source>
</evidence>
<keyword evidence="6" id="KW-0325">Glycoprotein</keyword>
<protein>
    <recommendedName>
        <fullName evidence="2">carboxypeptidase C</fullName>
        <ecNumber evidence="2">3.4.16.5</ecNumber>
    </recommendedName>
</protein>
<evidence type="ECO:0000313" key="9">
    <source>
        <dbReference type="Proteomes" id="UP000076871"/>
    </source>
</evidence>
<keyword evidence="4" id="KW-0645">Protease</keyword>
<dbReference type="InParanoid" id="A0A165FAU5"/>
<dbReference type="Pfam" id="PF00450">
    <property type="entry name" value="Peptidase_S10"/>
    <property type="match status" value="2"/>
</dbReference>
<dbReference type="SUPFAM" id="SSF53474">
    <property type="entry name" value="alpha/beta-Hydrolases"/>
    <property type="match status" value="1"/>
</dbReference>
<dbReference type="Proteomes" id="UP000076871">
    <property type="component" value="Unassembled WGS sequence"/>
</dbReference>
<evidence type="ECO:0000256" key="7">
    <source>
        <dbReference type="SAM" id="SignalP"/>
    </source>
</evidence>
<evidence type="ECO:0000256" key="5">
    <source>
        <dbReference type="ARBA" id="ARBA00022801"/>
    </source>
</evidence>
<evidence type="ECO:0000256" key="6">
    <source>
        <dbReference type="ARBA" id="ARBA00023180"/>
    </source>
</evidence>
<dbReference type="PRINTS" id="PR00724">
    <property type="entry name" value="CRBOXYPTASEC"/>
</dbReference>
<dbReference type="EC" id="3.4.16.5" evidence="2"/>
<keyword evidence="7" id="KW-0732">Signal</keyword>
<keyword evidence="9" id="KW-1185">Reference proteome</keyword>
<evidence type="ECO:0000256" key="2">
    <source>
        <dbReference type="ARBA" id="ARBA00012446"/>
    </source>
</evidence>
<dbReference type="InterPro" id="IPR001563">
    <property type="entry name" value="Peptidase_S10"/>
</dbReference>
<dbReference type="GO" id="GO:0006508">
    <property type="term" value="P:proteolysis"/>
    <property type="evidence" value="ECO:0007669"/>
    <property type="project" value="UniProtKB-KW"/>
</dbReference>
<sequence>MFAPRALSAALVLPTLISAIWLEPGYQQRVLSIGQETLYIARPESDPAGKRNLGTRIQVTSKPNSTLYCALDGDHFTSGYAHFTNSDGVEDKHMFWWLFEARQDPSNAPVVLVFAGGPGSSGMPCRLARGRDGNGTAIASQCPWTDEVNVLAIDHPVGVGFSYGVQSSLHNSSERAAWDVDDFLQAFWVEFPQLSGNQFMIQSASFGGNYIPHIVDVIHTRNMVARADPLSSRLPKMPDAVFPATHHHDDDAIWPALILMFRWWIQANCHDNPIVNSTGCDLAISTMPACLDAVQYAYEQPTIDNRYSATILCHGGDDKIQHAGFNGRNPYHATQFCDIDDVDDCFPQMQWLDDIMRDDRTRSAVGVPEDVKFEHVSWERIYKPFEANGEMVKSAYRLLAPAIDAGLRVMVYNGNTDGVCSWRSNLSWNPYRTLIRQQMTLLQTKHREAFRSAPQVVWPGIGWIRQVGAGAGVFTFVSVDDAGHFVEWDREEAFREILIKWLRNETLVS</sequence>
<evidence type="ECO:0000256" key="1">
    <source>
        <dbReference type="ARBA" id="ARBA00009431"/>
    </source>
</evidence>
<dbReference type="RefSeq" id="XP_040766428.1">
    <property type="nucleotide sequence ID" value="XM_040904107.1"/>
</dbReference>
<dbReference type="PANTHER" id="PTHR11802">
    <property type="entry name" value="SERINE PROTEASE FAMILY S10 SERINE CARBOXYPEPTIDASE"/>
    <property type="match status" value="1"/>
</dbReference>
<comment type="similarity">
    <text evidence="1">Belongs to the peptidase S10 family.</text>
</comment>